<evidence type="ECO:0000256" key="2">
    <source>
        <dbReference type="RuleBase" id="RU362080"/>
    </source>
</evidence>
<accession>A0A2K3YRT6</accession>
<dbReference type="OrthoDB" id="9802003at2"/>
<evidence type="ECO:0000313" key="3">
    <source>
        <dbReference type="EMBL" id="PNZ27938.1"/>
    </source>
</evidence>
<dbReference type="InterPro" id="IPR036165">
    <property type="entry name" value="YefM-like_sf"/>
</dbReference>
<dbReference type="RefSeq" id="WP_103358028.1">
    <property type="nucleotide sequence ID" value="NZ_CP113107.1"/>
</dbReference>
<protein>
    <recommendedName>
        <fullName evidence="2">Antitoxin</fullName>
    </recommendedName>
</protein>
<dbReference type="SUPFAM" id="SSF143120">
    <property type="entry name" value="YefM-like"/>
    <property type="match status" value="1"/>
</dbReference>
<evidence type="ECO:0000256" key="1">
    <source>
        <dbReference type="ARBA" id="ARBA00009981"/>
    </source>
</evidence>
<keyword evidence="4" id="KW-1185">Reference proteome</keyword>
<dbReference type="Pfam" id="PF02604">
    <property type="entry name" value="PhdYeFM_antitox"/>
    <property type="match status" value="1"/>
</dbReference>
<dbReference type="Proteomes" id="UP000242752">
    <property type="component" value="Unassembled WGS sequence"/>
</dbReference>
<comment type="function">
    <text evidence="2">Antitoxin component of a type II toxin-antitoxin (TA) system.</text>
</comment>
<sequence length="55" mass="6242">MKTVTVKYASKNLETLINQANENQDVVMIKGNPHSGVLMSEREYHAIMIKLGMKH</sequence>
<reference evidence="3 4" key="1">
    <citation type="submission" date="2017-08" db="EMBL/GenBank/DDBJ databases">
        <title>Draft genome sequences of 64 type strains of genus Staph aureus.</title>
        <authorList>
            <person name="Cole K."/>
            <person name="Golubchik T."/>
            <person name="Russell J."/>
            <person name="Foster D."/>
            <person name="Llewelyn M."/>
            <person name="Wilson D."/>
            <person name="Crook D."/>
            <person name="Paul J."/>
        </authorList>
    </citation>
    <scope>NUCLEOTIDE SEQUENCE [LARGE SCALE GENOMIC DNA]</scope>
    <source>
        <strain evidence="3 4">DSM 21968</strain>
    </source>
</reference>
<dbReference type="EMBL" id="PPRF01000032">
    <property type="protein sequence ID" value="PNZ27938.1"/>
    <property type="molecule type" value="Genomic_DNA"/>
</dbReference>
<dbReference type="AlphaFoldDB" id="A0A2K3YRT6"/>
<name>A0A2K3YRT6_9STAP</name>
<proteinExistence type="inferred from homology"/>
<dbReference type="Gene3D" id="3.40.1620.10">
    <property type="entry name" value="YefM-like domain"/>
    <property type="match status" value="1"/>
</dbReference>
<dbReference type="InterPro" id="IPR006442">
    <property type="entry name" value="Antitoxin_Phd/YefM"/>
</dbReference>
<comment type="similarity">
    <text evidence="1 2">Belongs to the phD/YefM antitoxin family.</text>
</comment>
<organism evidence="3 4">
    <name type="scientific">Staphylococcus rostri</name>
    <dbReference type="NCBI Taxonomy" id="522262"/>
    <lineage>
        <taxon>Bacteria</taxon>
        <taxon>Bacillati</taxon>
        <taxon>Bacillota</taxon>
        <taxon>Bacilli</taxon>
        <taxon>Bacillales</taxon>
        <taxon>Staphylococcaceae</taxon>
        <taxon>Staphylococcus</taxon>
    </lineage>
</organism>
<comment type="caution">
    <text evidence="3">The sequence shown here is derived from an EMBL/GenBank/DDBJ whole genome shotgun (WGS) entry which is preliminary data.</text>
</comment>
<gene>
    <name evidence="3" type="ORF">CD122_05665</name>
</gene>
<evidence type="ECO:0000313" key="4">
    <source>
        <dbReference type="Proteomes" id="UP000242752"/>
    </source>
</evidence>